<comment type="caution">
    <text evidence="1">The sequence shown here is derived from an EMBL/GenBank/DDBJ whole genome shotgun (WGS) entry which is preliminary data.</text>
</comment>
<sequence length="51" mass="5868">MPNHEYTRGSLTSATKLGRGVRYDKLTGDSARRSIRMLQVAEYERMRSCSM</sequence>
<keyword evidence="2" id="KW-1185">Reference proteome</keyword>
<protein>
    <submittedName>
        <fullName evidence="1">Uncharacterized protein</fullName>
    </submittedName>
</protein>
<dbReference type="HOGENOM" id="CLU_3108076_0_0_1"/>
<accession>L8WLC4</accession>
<evidence type="ECO:0000313" key="1">
    <source>
        <dbReference type="EMBL" id="ELU37623.1"/>
    </source>
</evidence>
<dbReference type="Proteomes" id="UP000011668">
    <property type="component" value="Unassembled WGS sequence"/>
</dbReference>
<dbReference type="EMBL" id="AFRT01002527">
    <property type="protein sequence ID" value="ELU37623.1"/>
    <property type="molecule type" value="Genomic_DNA"/>
</dbReference>
<name>L8WLC4_THACA</name>
<proteinExistence type="predicted"/>
<evidence type="ECO:0000313" key="2">
    <source>
        <dbReference type="Proteomes" id="UP000011668"/>
    </source>
</evidence>
<dbReference type="AlphaFoldDB" id="L8WLC4"/>
<reference evidence="1 2" key="1">
    <citation type="journal article" date="2013" name="Nat. Commun.">
        <title>The evolution and pathogenic mechanisms of the rice sheath blight pathogen.</title>
        <authorList>
            <person name="Zheng A."/>
            <person name="Lin R."/>
            <person name="Xu L."/>
            <person name="Qin P."/>
            <person name="Tang C."/>
            <person name="Ai P."/>
            <person name="Zhang D."/>
            <person name="Liu Y."/>
            <person name="Sun Z."/>
            <person name="Feng H."/>
            <person name="Wang Y."/>
            <person name="Chen Y."/>
            <person name="Liang X."/>
            <person name="Fu R."/>
            <person name="Li Q."/>
            <person name="Zhang J."/>
            <person name="Yu X."/>
            <person name="Xie Z."/>
            <person name="Ding L."/>
            <person name="Guan P."/>
            <person name="Tang J."/>
            <person name="Liang Y."/>
            <person name="Wang S."/>
            <person name="Deng Q."/>
            <person name="Li S."/>
            <person name="Zhu J."/>
            <person name="Wang L."/>
            <person name="Liu H."/>
            <person name="Li P."/>
        </authorList>
    </citation>
    <scope>NUCLEOTIDE SEQUENCE [LARGE SCALE GENOMIC DNA]</scope>
    <source>
        <strain evidence="2">AG-1 IA</strain>
    </source>
</reference>
<gene>
    <name evidence="1" type="ORF">AG1IA_08345</name>
</gene>
<organism evidence="1 2">
    <name type="scientific">Thanatephorus cucumeris (strain AG1-IA)</name>
    <name type="common">Rice sheath blight fungus</name>
    <name type="synonym">Rhizoctonia solani</name>
    <dbReference type="NCBI Taxonomy" id="983506"/>
    <lineage>
        <taxon>Eukaryota</taxon>
        <taxon>Fungi</taxon>
        <taxon>Dikarya</taxon>
        <taxon>Basidiomycota</taxon>
        <taxon>Agaricomycotina</taxon>
        <taxon>Agaricomycetes</taxon>
        <taxon>Cantharellales</taxon>
        <taxon>Ceratobasidiaceae</taxon>
        <taxon>Rhizoctonia</taxon>
        <taxon>Rhizoctonia solani AG-1</taxon>
    </lineage>
</organism>